<proteinExistence type="predicted"/>
<evidence type="ECO:0000259" key="2">
    <source>
        <dbReference type="Pfam" id="PF14339"/>
    </source>
</evidence>
<dbReference type="Pfam" id="PF14339">
    <property type="entry name" value="DUF4394"/>
    <property type="match status" value="2"/>
</dbReference>
<evidence type="ECO:0000313" key="4">
    <source>
        <dbReference type="Proteomes" id="UP000075544"/>
    </source>
</evidence>
<feature type="chain" id="PRO_5007562887" description="DUF4394 domain-containing protein" evidence="1">
    <location>
        <begin position="20"/>
        <end position="567"/>
    </location>
</feature>
<protein>
    <recommendedName>
        <fullName evidence="2">DUF4394 domain-containing protein</fullName>
    </recommendedName>
</protein>
<feature type="domain" description="DUF4394" evidence="2">
    <location>
        <begin position="310"/>
        <end position="528"/>
    </location>
</feature>
<feature type="domain" description="DUF4394" evidence="2">
    <location>
        <begin position="49"/>
        <end position="271"/>
    </location>
</feature>
<gene>
    <name evidence="3" type="ORF">AVENLUH13518_02631</name>
</gene>
<sequence length="567" mass="59293">MNKQLATLTVTALTSLALFGCNSDSNNDTESSSSNTGDTLILTSNGMISSVDRTMPNKILSNMKVKGLQSGDELVGIDYRPKNSMLYAVGLLGNIYTLNPSTGVATFVKKLVADPNDTTDGNAPFSKIMGDADLITVNFNPVADRLRVMTNTGQNLRIKVDTGATITDGTLSLTGSSSAVIAGAYTNAFDGTGSTKLYSIDQNSDRIYLQNANAGTLGISTMLGDDVNTNGGGGFDIDPVNNVGFAALKLNTGNYKFYQLNLANVGTSNAAIFAMGDLATSFNSMGVRGIALKRANDAMAQGLGLTQNNKLVSFALNNPNMVTEKNITGLLVDEKFIGIDYRLRTMTDHSGKLYGLTNKANIYTINTDSGISTLVSSLKAAMGSSYTTLDGTSFAVDFNPAADRLRVISDTGQNLRINVDTGDTIKDGDLNGVMNAKVTAAAYTNSFKTSVSGLGTELFDLDQMSQMLLKQSPPNDGTLNGIGNLGINLGTDNGFDIAGGDNGYALAAVTGSTGPSILYRIDLNSDTTITTPRAKFALSADGMPSSAASTIGNSTTPPLIDLAILLK</sequence>
<dbReference type="InterPro" id="IPR025507">
    <property type="entry name" value="DUF4394"/>
</dbReference>
<comment type="caution">
    <text evidence="3">The sequence shown here is derived from an EMBL/GenBank/DDBJ whole genome shotgun (WGS) entry which is preliminary data.</text>
</comment>
<dbReference type="SUPFAM" id="SSF82171">
    <property type="entry name" value="DPP6 N-terminal domain-like"/>
    <property type="match status" value="1"/>
</dbReference>
<organism evidence="3 4">
    <name type="scientific">Acinetobacter venetianus</name>
    <dbReference type="NCBI Taxonomy" id="52133"/>
    <lineage>
        <taxon>Bacteria</taxon>
        <taxon>Pseudomonadati</taxon>
        <taxon>Pseudomonadota</taxon>
        <taxon>Gammaproteobacteria</taxon>
        <taxon>Moraxellales</taxon>
        <taxon>Moraxellaceae</taxon>
        <taxon>Acinetobacter</taxon>
    </lineage>
</organism>
<accession>A0A150HRC3</accession>
<feature type="signal peptide" evidence="1">
    <location>
        <begin position="1"/>
        <end position="19"/>
    </location>
</feature>
<dbReference type="PATRIC" id="fig|52133.19.peg.2663"/>
<evidence type="ECO:0000313" key="3">
    <source>
        <dbReference type="EMBL" id="KXZ69185.1"/>
    </source>
</evidence>
<dbReference type="RefSeq" id="WP_061525299.1">
    <property type="nucleotide sequence ID" value="NZ_JRHX01000079.1"/>
</dbReference>
<dbReference type="Proteomes" id="UP000075544">
    <property type="component" value="Unassembled WGS sequence"/>
</dbReference>
<keyword evidence="1" id="KW-0732">Signal</keyword>
<name>A0A150HRC3_9GAMM</name>
<reference evidence="3 4" key="1">
    <citation type="journal article" date="2016" name="Sci. Rep.">
        <title>Genomic and phenotypic characterization of the species Acinetobacter venetianus.</title>
        <authorList>
            <person name="Fondi M."/>
            <person name="Maida I."/>
            <person name="Perrin E."/>
            <person name="Orlandini V."/>
            <person name="La Torre L."/>
            <person name="Bosi E."/>
            <person name="Negroni A."/>
            <person name="Zanaroli G."/>
            <person name="Fava F."/>
            <person name="Decorosi F."/>
            <person name="Giovannetti L."/>
            <person name="Viti C."/>
            <person name="Vaneechoutte M."/>
            <person name="Dijkshoorn L."/>
            <person name="Fani R."/>
        </authorList>
    </citation>
    <scope>NUCLEOTIDE SEQUENCE [LARGE SCALE GENOMIC DNA]</scope>
    <source>
        <strain evidence="3 4">LUH13518</strain>
    </source>
</reference>
<dbReference type="AlphaFoldDB" id="A0A150HRC3"/>
<dbReference type="EMBL" id="JRHX01000079">
    <property type="protein sequence ID" value="KXZ69185.1"/>
    <property type="molecule type" value="Genomic_DNA"/>
</dbReference>
<dbReference type="PROSITE" id="PS51257">
    <property type="entry name" value="PROKAR_LIPOPROTEIN"/>
    <property type="match status" value="1"/>
</dbReference>
<evidence type="ECO:0000256" key="1">
    <source>
        <dbReference type="SAM" id="SignalP"/>
    </source>
</evidence>